<evidence type="ECO:0000313" key="2">
    <source>
        <dbReference type="Proteomes" id="UP000053424"/>
    </source>
</evidence>
<sequence>MEAMGQQVYDLSDLQAATLRTRRNAFLWLVYGGRRVDAGTTWLPYPSGTKGVFYYHLSPGRPPLAGELRFRKCDSIQQFSCGEDLEIGGQPWTLSLFNIIQSSFRKGYLDELLIEPGLVDRELVADLQRLKAKCHLLKSNAITLYDIDQPFIADFSLTAVSVRLITRQSLQSMTMIHPWRMTSRFPMVPSPFHGRARVQFKLAGSPESEERLTLQLRILEILEPIKHIIPQKFVAEPRAGELLMKRKKQTVDFTPWSYSPSLGARNHKALVEFLKSRAADKAKFGV</sequence>
<dbReference type="EMBL" id="KN831780">
    <property type="protein sequence ID" value="KIM41287.1"/>
    <property type="molecule type" value="Genomic_DNA"/>
</dbReference>
<protein>
    <submittedName>
        <fullName evidence="1">Uncharacterized protein</fullName>
    </submittedName>
</protein>
<dbReference type="AlphaFoldDB" id="A0A0C2YJS8"/>
<name>A0A0C2YJS8_HEBCY</name>
<evidence type="ECO:0000313" key="1">
    <source>
        <dbReference type="EMBL" id="KIM41287.1"/>
    </source>
</evidence>
<reference evidence="2" key="2">
    <citation type="submission" date="2015-01" db="EMBL/GenBank/DDBJ databases">
        <title>Evolutionary Origins and Diversification of the Mycorrhizal Mutualists.</title>
        <authorList>
            <consortium name="DOE Joint Genome Institute"/>
            <consortium name="Mycorrhizal Genomics Consortium"/>
            <person name="Kohler A."/>
            <person name="Kuo A."/>
            <person name="Nagy L.G."/>
            <person name="Floudas D."/>
            <person name="Copeland A."/>
            <person name="Barry K.W."/>
            <person name="Cichocki N."/>
            <person name="Veneault-Fourrey C."/>
            <person name="LaButti K."/>
            <person name="Lindquist E.A."/>
            <person name="Lipzen A."/>
            <person name="Lundell T."/>
            <person name="Morin E."/>
            <person name="Murat C."/>
            <person name="Riley R."/>
            <person name="Ohm R."/>
            <person name="Sun H."/>
            <person name="Tunlid A."/>
            <person name="Henrissat B."/>
            <person name="Grigoriev I.V."/>
            <person name="Hibbett D.S."/>
            <person name="Martin F."/>
        </authorList>
    </citation>
    <scope>NUCLEOTIDE SEQUENCE [LARGE SCALE GENOMIC DNA]</scope>
    <source>
        <strain evidence="2">h7</strain>
    </source>
</reference>
<dbReference type="Proteomes" id="UP000053424">
    <property type="component" value="Unassembled WGS sequence"/>
</dbReference>
<dbReference type="HOGENOM" id="CLU_066045_0_0_1"/>
<gene>
    <name evidence="1" type="ORF">M413DRAFT_145791</name>
</gene>
<dbReference type="OrthoDB" id="2750929at2759"/>
<accession>A0A0C2YJS8</accession>
<reference evidence="1 2" key="1">
    <citation type="submission" date="2014-04" db="EMBL/GenBank/DDBJ databases">
        <authorList>
            <consortium name="DOE Joint Genome Institute"/>
            <person name="Kuo A."/>
            <person name="Gay G."/>
            <person name="Dore J."/>
            <person name="Kohler A."/>
            <person name="Nagy L.G."/>
            <person name="Floudas D."/>
            <person name="Copeland A."/>
            <person name="Barry K.W."/>
            <person name="Cichocki N."/>
            <person name="Veneault-Fourrey C."/>
            <person name="LaButti K."/>
            <person name="Lindquist E.A."/>
            <person name="Lipzen A."/>
            <person name="Lundell T."/>
            <person name="Morin E."/>
            <person name="Murat C."/>
            <person name="Sun H."/>
            <person name="Tunlid A."/>
            <person name="Henrissat B."/>
            <person name="Grigoriev I.V."/>
            <person name="Hibbett D.S."/>
            <person name="Martin F."/>
            <person name="Nordberg H.P."/>
            <person name="Cantor M.N."/>
            <person name="Hua S.X."/>
        </authorList>
    </citation>
    <scope>NUCLEOTIDE SEQUENCE [LARGE SCALE GENOMIC DNA]</scope>
    <source>
        <strain evidence="2">h7</strain>
    </source>
</reference>
<proteinExistence type="predicted"/>
<keyword evidence="2" id="KW-1185">Reference proteome</keyword>
<organism evidence="1 2">
    <name type="scientific">Hebeloma cylindrosporum</name>
    <dbReference type="NCBI Taxonomy" id="76867"/>
    <lineage>
        <taxon>Eukaryota</taxon>
        <taxon>Fungi</taxon>
        <taxon>Dikarya</taxon>
        <taxon>Basidiomycota</taxon>
        <taxon>Agaricomycotina</taxon>
        <taxon>Agaricomycetes</taxon>
        <taxon>Agaricomycetidae</taxon>
        <taxon>Agaricales</taxon>
        <taxon>Agaricineae</taxon>
        <taxon>Hymenogastraceae</taxon>
        <taxon>Hebeloma</taxon>
    </lineage>
</organism>